<accession>X1DGH1</accession>
<dbReference type="GO" id="GO:0016757">
    <property type="term" value="F:glycosyltransferase activity"/>
    <property type="evidence" value="ECO:0007669"/>
    <property type="project" value="InterPro"/>
</dbReference>
<name>X1DGH1_9ZZZZ</name>
<feature type="non-terminal residue" evidence="2">
    <location>
        <position position="1"/>
    </location>
</feature>
<dbReference type="Pfam" id="PF00534">
    <property type="entry name" value="Glycos_transf_1"/>
    <property type="match status" value="1"/>
</dbReference>
<dbReference type="CDD" id="cd03801">
    <property type="entry name" value="GT4_PimA-like"/>
    <property type="match status" value="1"/>
</dbReference>
<dbReference type="PANTHER" id="PTHR45947:SF3">
    <property type="entry name" value="SULFOQUINOVOSYL TRANSFERASE SQD2"/>
    <property type="match status" value="1"/>
</dbReference>
<dbReference type="AlphaFoldDB" id="X1DGH1"/>
<protein>
    <recommendedName>
        <fullName evidence="1">Glycosyl transferase family 1 domain-containing protein</fullName>
    </recommendedName>
</protein>
<dbReference type="SUPFAM" id="SSF53756">
    <property type="entry name" value="UDP-Glycosyltransferase/glycogen phosphorylase"/>
    <property type="match status" value="1"/>
</dbReference>
<gene>
    <name evidence="2" type="ORF">S03H2_04310</name>
</gene>
<dbReference type="PANTHER" id="PTHR45947">
    <property type="entry name" value="SULFOQUINOVOSYL TRANSFERASE SQD2"/>
    <property type="match status" value="1"/>
</dbReference>
<proteinExistence type="predicted"/>
<feature type="domain" description="Glycosyl transferase family 1" evidence="1">
    <location>
        <begin position="1"/>
        <end position="69"/>
    </location>
</feature>
<dbReference type="InterPro" id="IPR001296">
    <property type="entry name" value="Glyco_trans_1"/>
</dbReference>
<dbReference type="InterPro" id="IPR050194">
    <property type="entry name" value="Glycosyltransferase_grp1"/>
</dbReference>
<dbReference type="Gene3D" id="3.40.50.2000">
    <property type="entry name" value="Glycogen Phosphorylase B"/>
    <property type="match status" value="1"/>
</dbReference>
<reference evidence="2" key="1">
    <citation type="journal article" date="2014" name="Front. Microbiol.">
        <title>High frequency of phylogenetically diverse reductive dehalogenase-homologous genes in deep subseafloor sedimentary metagenomes.</title>
        <authorList>
            <person name="Kawai M."/>
            <person name="Futagami T."/>
            <person name="Toyoda A."/>
            <person name="Takaki Y."/>
            <person name="Nishi S."/>
            <person name="Hori S."/>
            <person name="Arai W."/>
            <person name="Tsubouchi T."/>
            <person name="Morono Y."/>
            <person name="Uchiyama I."/>
            <person name="Ito T."/>
            <person name="Fujiyama A."/>
            <person name="Inagaki F."/>
            <person name="Takami H."/>
        </authorList>
    </citation>
    <scope>NUCLEOTIDE SEQUENCE</scope>
    <source>
        <strain evidence="2">Expedition CK06-06</strain>
    </source>
</reference>
<sequence length="120" mass="13134">LGYISNEQLIDLYNIADVSTVPSRSEPFGLVAIEALACGTPVVGTNQGGLPDFINEDIGALVDVEDDIALGMAGKTGKIKINFIISSVVVHKHYRSHFKNFRGYLSIFRKYNFNLVPNFG</sequence>
<dbReference type="EMBL" id="BARU01001694">
    <property type="protein sequence ID" value="GAH19946.1"/>
    <property type="molecule type" value="Genomic_DNA"/>
</dbReference>
<comment type="caution">
    <text evidence="2">The sequence shown here is derived from an EMBL/GenBank/DDBJ whole genome shotgun (WGS) entry which is preliminary data.</text>
</comment>
<organism evidence="2">
    <name type="scientific">marine sediment metagenome</name>
    <dbReference type="NCBI Taxonomy" id="412755"/>
    <lineage>
        <taxon>unclassified sequences</taxon>
        <taxon>metagenomes</taxon>
        <taxon>ecological metagenomes</taxon>
    </lineage>
</organism>
<evidence type="ECO:0000259" key="1">
    <source>
        <dbReference type="Pfam" id="PF00534"/>
    </source>
</evidence>
<evidence type="ECO:0000313" key="2">
    <source>
        <dbReference type="EMBL" id="GAH19946.1"/>
    </source>
</evidence>